<reference evidence="2" key="1">
    <citation type="submission" date="2020-03" db="EMBL/GenBank/DDBJ databases">
        <authorList>
            <person name="Weist P."/>
        </authorList>
    </citation>
    <scope>NUCLEOTIDE SEQUENCE</scope>
</reference>
<comment type="caution">
    <text evidence="2">The sequence shown here is derived from an EMBL/GenBank/DDBJ whole genome shotgun (WGS) entry which is preliminary data.</text>
</comment>
<organism evidence="2 3">
    <name type="scientific">Pleuronectes platessa</name>
    <name type="common">European plaice</name>
    <dbReference type="NCBI Taxonomy" id="8262"/>
    <lineage>
        <taxon>Eukaryota</taxon>
        <taxon>Metazoa</taxon>
        <taxon>Chordata</taxon>
        <taxon>Craniata</taxon>
        <taxon>Vertebrata</taxon>
        <taxon>Euteleostomi</taxon>
        <taxon>Actinopterygii</taxon>
        <taxon>Neopterygii</taxon>
        <taxon>Teleostei</taxon>
        <taxon>Neoteleostei</taxon>
        <taxon>Acanthomorphata</taxon>
        <taxon>Carangaria</taxon>
        <taxon>Pleuronectiformes</taxon>
        <taxon>Pleuronectoidei</taxon>
        <taxon>Pleuronectidae</taxon>
        <taxon>Pleuronectes</taxon>
    </lineage>
</organism>
<feature type="region of interest" description="Disordered" evidence="1">
    <location>
        <begin position="1"/>
        <end position="22"/>
    </location>
</feature>
<name>A0A9N7UYZ8_PLEPL</name>
<protein>
    <submittedName>
        <fullName evidence="2">Uncharacterized protein</fullName>
    </submittedName>
</protein>
<feature type="region of interest" description="Disordered" evidence="1">
    <location>
        <begin position="50"/>
        <end position="160"/>
    </location>
</feature>
<feature type="compositionally biased region" description="Polar residues" evidence="1">
    <location>
        <begin position="80"/>
        <end position="91"/>
    </location>
</feature>
<keyword evidence="3" id="KW-1185">Reference proteome</keyword>
<evidence type="ECO:0000256" key="1">
    <source>
        <dbReference type="SAM" id="MobiDB-lite"/>
    </source>
</evidence>
<gene>
    <name evidence="2" type="ORF">PLEPLA_LOCUS29954</name>
</gene>
<feature type="compositionally biased region" description="Basic and acidic residues" evidence="1">
    <location>
        <begin position="131"/>
        <end position="160"/>
    </location>
</feature>
<feature type="compositionally biased region" description="Gly residues" evidence="1">
    <location>
        <begin position="93"/>
        <end position="108"/>
    </location>
</feature>
<evidence type="ECO:0000313" key="3">
    <source>
        <dbReference type="Proteomes" id="UP001153269"/>
    </source>
</evidence>
<dbReference type="EMBL" id="CADEAL010002812">
    <property type="protein sequence ID" value="CAB1442271.1"/>
    <property type="molecule type" value="Genomic_DNA"/>
</dbReference>
<evidence type="ECO:0000313" key="2">
    <source>
        <dbReference type="EMBL" id="CAB1442271.1"/>
    </source>
</evidence>
<dbReference type="AlphaFoldDB" id="A0A9N7UYZ8"/>
<sequence>MSAGPLLLRYRSEGSPLPGRLCPPGLPNTLRYWPPPPGVPVDRAAVLAVPPGEQVAAGPTRVRAPRASPPTSPRRSESVTEPTQGVSSVNTPGVGGDVVGEGVVGEGVVGEVEEKDVGGKGEEESGVGSKQVEEKTGEEKSVEQDGGDSLRKGGEAGEGL</sequence>
<accession>A0A9N7UYZ8</accession>
<dbReference type="Proteomes" id="UP001153269">
    <property type="component" value="Unassembled WGS sequence"/>
</dbReference>
<proteinExistence type="predicted"/>